<keyword evidence="3" id="KW-0732">Signal</keyword>
<feature type="domain" description="AB hydrolase-1" evidence="4">
    <location>
        <begin position="63"/>
        <end position="223"/>
    </location>
</feature>
<comment type="similarity">
    <text evidence="2">Belongs to the AB hydrolase superfamily. FUS2 hydrolase family.</text>
</comment>
<accession>A0A3A8P2L9</accession>
<dbReference type="Pfam" id="PF12697">
    <property type="entry name" value="Abhydrolase_6"/>
    <property type="match status" value="1"/>
</dbReference>
<dbReference type="OrthoDB" id="9808398at2"/>
<keyword evidence="6" id="KW-1185">Reference proteome</keyword>
<evidence type="ECO:0000256" key="3">
    <source>
        <dbReference type="SAM" id="SignalP"/>
    </source>
</evidence>
<name>A0A3A8P2L9_9BACT</name>
<evidence type="ECO:0000256" key="2">
    <source>
        <dbReference type="ARBA" id="ARBA00038115"/>
    </source>
</evidence>
<dbReference type="SUPFAM" id="SSF53474">
    <property type="entry name" value="alpha/beta-Hydrolases"/>
    <property type="match status" value="1"/>
</dbReference>
<dbReference type="EMBL" id="RAWG01000028">
    <property type="protein sequence ID" value="RKH45984.1"/>
    <property type="molecule type" value="Genomic_DNA"/>
</dbReference>
<dbReference type="Gene3D" id="3.40.50.1820">
    <property type="entry name" value="alpha/beta hydrolase"/>
    <property type="match status" value="1"/>
</dbReference>
<dbReference type="InterPro" id="IPR029058">
    <property type="entry name" value="AB_hydrolase_fold"/>
</dbReference>
<feature type="chain" id="PRO_5017340276" evidence="3">
    <location>
        <begin position="21"/>
        <end position="266"/>
    </location>
</feature>
<sequence length="266" mass="28555">MKPSLRLVLTLLFASPVALAAPPTPTVTGAVERTLTAADGASIPVRVLEPHGKARDARTPVAVLLHGLTRSKEDWLADAPPTYGGAFTEALRAAGYRVYLLDSRHHGERKLPGEKPSLLVKRLHAGEPGPYVSMISGTVADAQVVLAHALEGGRPTRVLVAGYSQGAQVALLLAAREPRITDLVTMVPPDIEPTLGDVAPGNVVGRVKQRWLLLTANQDEFAPVEKSAALFSAAPSKHKLHRTFESGHALPRDYLQEVQRWLAAQR</sequence>
<dbReference type="AlphaFoldDB" id="A0A3A8P2L9"/>
<gene>
    <name evidence="5" type="ORF">D7X12_06595</name>
</gene>
<protein>
    <submittedName>
        <fullName evidence="5">Alpha/beta fold hydrolase</fullName>
    </submittedName>
</protein>
<dbReference type="InterPro" id="IPR050261">
    <property type="entry name" value="FrsA_esterase"/>
</dbReference>
<evidence type="ECO:0000256" key="1">
    <source>
        <dbReference type="ARBA" id="ARBA00022801"/>
    </source>
</evidence>
<proteinExistence type="inferred from homology"/>
<dbReference type="PANTHER" id="PTHR22946">
    <property type="entry name" value="DIENELACTONE HYDROLASE DOMAIN-CONTAINING PROTEIN-RELATED"/>
    <property type="match status" value="1"/>
</dbReference>
<feature type="signal peptide" evidence="3">
    <location>
        <begin position="1"/>
        <end position="20"/>
    </location>
</feature>
<dbReference type="Proteomes" id="UP000273405">
    <property type="component" value="Unassembled WGS sequence"/>
</dbReference>
<dbReference type="RefSeq" id="WP_120624406.1">
    <property type="nucleotide sequence ID" value="NZ_RAWG01000028.1"/>
</dbReference>
<organism evidence="5 6">
    <name type="scientific">Corallococcus sicarius</name>
    <dbReference type="NCBI Taxonomy" id="2316726"/>
    <lineage>
        <taxon>Bacteria</taxon>
        <taxon>Pseudomonadati</taxon>
        <taxon>Myxococcota</taxon>
        <taxon>Myxococcia</taxon>
        <taxon>Myxococcales</taxon>
        <taxon>Cystobacterineae</taxon>
        <taxon>Myxococcaceae</taxon>
        <taxon>Corallococcus</taxon>
    </lineage>
</organism>
<dbReference type="PANTHER" id="PTHR22946:SF9">
    <property type="entry name" value="POLYKETIDE TRANSFERASE AF380"/>
    <property type="match status" value="1"/>
</dbReference>
<dbReference type="InterPro" id="IPR000073">
    <property type="entry name" value="AB_hydrolase_1"/>
</dbReference>
<comment type="caution">
    <text evidence="5">The sequence shown here is derived from an EMBL/GenBank/DDBJ whole genome shotgun (WGS) entry which is preliminary data.</text>
</comment>
<evidence type="ECO:0000313" key="5">
    <source>
        <dbReference type="EMBL" id="RKH45984.1"/>
    </source>
</evidence>
<reference evidence="6" key="1">
    <citation type="submission" date="2018-09" db="EMBL/GenBank/DDBJ databases">
        <authorList>
            <person name="Livingstone P.G."/>
            <person name="Whitworth D.E."/>
        </authorList>
    </citation>
    <scope>NUCLEOTIDE SEQUENCE [LARGE SCALE GENOMIC DNA]</scope>
    <source>
        <strain evidence="6">CA040B</strain>
    </source>
</reference>
<dbReference type="GO" id="GO:0052689">
    <property type="term" value="F:carboxylic ester hydrolase activity"/>
    <property type="evidence" value="ECO:0007669"/>
    <property type="project" value="UniProtKB-ARBA"/>
</dbReference>
<evidence type="ECO:0000313" key="6">
    <source>
        <dbReference type="Proteomes" id="UP000273405"/>
    </source>
</evidence>
<keyword evidence="1 5" id="KW-0378">Hydrolase</keyword>
<evidence type="ECO:0000259" key="4">
    <source>
        <dbReference type="Pfam" id="PF12697"/>
    </source>
</evidence>